<dbReference type="Proteomes" id="UP001196870">
    <property type="component" value="Unassembled WGS sequence"/>
</dbReference>
<name>A0ABS5F3H1_9PROT</name>
<sequence>MADEKPVPASKSPVPGSAKKEGIDLRSTDAHGKQADDVKSHAERARKKETGTKHPSGEPDGAMKDQTAR</sequence>
<dbReference type="RefSeq" id="WP_211854869.1">
    <property type="nucleotide sequence ID" value="NZ_JAAGBB010000029.1"/>
</dbReference>
<organism evidence="2 3">
    <name type="scientific">Plastoroseomonas hellenica</name>
    <dbReference type="NCBI Taxonomy" id="2687306"/>
    <lineage>
        <taxon>Bacteria</taxon>
        <taxon>Pseudomonadati</taxon>
        <taxon>Pseudomonadota</taxon>
        <taxon>Alphaproteobacteria</taxon>
        <taxon>Acetobacterales</taxon>
        <taxon>Acetobacteraceae</taxon>
        <taxon>Plastoroseomonas</taxon>
    </lineage>
</organism>
<dbReference type="EMBL" id="JAAGBB010000029">
    <property type="protein sequence ID" value="MBR0667090.1"/>
    <property type="molecule type" value="Genomic_DNA"/>
</dbReference>
<accession>A0ABS5F3H1</accession>
<evidence type="ECO:0000256" key="1">
    <source>
        <dbReference type="SAM" id="MobiDB-lite"/>
    </source>
</evidence>
<evidence type="ECO:0000313" key="3">
    <source>
        <dbReference type="Proteomes" id="UP001196870"/>
    </source>
</evidence>
<reference evidence="3" key="1">
    <citation type="journal article" date="2021" name="Syst. Appl. Microbiol.">
        <title>Roseomonas hellenica sp. nov., isolated from roots of wild-growing Alkanna tinctoria.</title>
        <authorList>
            <person name="Rat A."/>
            <person name="Naranjo H.D."/>
            <person name="Lebbe L."/>
            <person name="Cnockaert M."/>
            <person name="Krigas N."/>
            <person name="Grigoriadou K."/>
            <person name="Maloupa E."/>
            <person name="Willems A."/>
        </authorList>
    </citation>
    <scope>NUCLEOTIDE SEQUENCE [LARGE SCALE GENOMIC DNA]</scope>
    <source>
        <strain evidence="3">LMG 31523</strain>
    </source>
</reference>
<evidence type="ECO:0000313" key="2">
    <source>
        <dbReference type="EMBL" id="MBR0667090.1"/>
    </source>
</evidence>
<feature type="region of interest" description="Disordered" evidence="1">
    <location>
        <begin position="1"/>
        <end position="69"/>
    </location>
</feature>
<protein>
    <submittedName>
        <fullName evidence="2">Uncharacterized protein</fullName>
    </submittedName>
</protein>
<proteinExistence type="predicted"/>
<keyword evidence="3" id="KW-1185">Reference proteome</keyword>
<feature type="compositionally biased region" description="Basic and acidic residues" evidence="1">
    <location>
        <begin position="18"/>
        <end position="69"/>
    </location>
</feature>
<gene>
    <name evidence="2" type="ORF">GXW71_22200</name>
</gene>
<comment type="caution">
    <text evidence="2">The sequence shown here is derived from an EMBL/GenBank/DDBJ whole genome shotgun (WGS) entry which is preliminary data.</text>
</comment>